<keyword evidence="1" id="KW-1133">Transmembrane helix</keyword>
<dbReference type="Proteomes" id="UP000182124">
    <property type="component" value="Unassembled WGS sequence"/>
</dbReference>
<organism evidence="2 3">
    <name type="scientific">Flavobacterium saliperosum</name>
    <dbReference type="NCBI Taxonomy" id="329186"/>
    <lineage>
        <taxon>Bacteria</taxon>
        <taxon>Pseudomonadati</taxon>
        <taxon>Bacteroidota</taxon>
        <taxon>Flavobacteriia</taxon>
        <taxon>Flavobacteriales</taxon>
        <taxon>Flavobacteriaceae</taxon>
        <taxon>Flavobacterium</taxon>
    </lineage>
</organism>
<protein>
    <submittedName>
        <fullName evidence="2">Uncharacterized protein</fullName>
    </submittedName>
</protein>
<reference evidence="2 3" key="1">
    <citation type="submission" date="2016-10" db="EMBL/GenBank/DDBJ databases">
        <authorList>
            <person name="de Groot N.N."/>
        </authorList>
    </citation>
    <scope>NUCLEOTIDE SEQUENCE [LARGE SCALE GENOMIC DNA]</scope>
    <source>
        <strain evidence="2 3">CGMCC 1.3801</strain>
    </source>
</reference>
<evidence type="ECO:0000313" key="3">
    <source>
        <dbReference type="Proteomes" id="UP000182124"/>
    </source>
</evidence>
<evidence type="ECO:0000256" key="1">
    <source>
        <dbReference type="SAM" id="Phobius"/>
    </source>
</evidence>
<dbReference type="AlphaFoldDB" id="A0A1G4VJJ1"/>
<sequence length="59" mass="6682">MNRKKIAYILIFISVVLLILNISALNFKASNNDKYLGIASNLLLILAMVFTIRNSNKKK</sequence>
<proteinExistence type="predicted"/>
<keyword evidence="1" id="KW-0812">Transmembrane</keyword>
<evidence type="ECO:0000313" key="2">
    <source>
        <dbReference type="EMBL" id="SCX07703.1"/>
    </source>
</evidence>
<feature type="transmembrane region" description="Helical" evidence="1">
    <location>
        <begin position="7"/>
        <end position="29"/>
    </location>
</feature>
<dbReference type="STRING" id="329186.SAMN02927925_01212"/>
<keyword evidence="1" id="KW-0472">Membrane</keyword>
<gene>
    <name evidence="2" type="ORF">SAMN02927925_01212</name>
</gene>
<name>A0A1G4VJJ1_9FLAO</name>
<feature type="transmembrane region" description="Helical" evidence="1">
    <location>
        <begin position="35"/>
        <end position="52"/>
    </location>
</feature>
<accession>A0A1G4VJJ1</accession>
<dbReference type="EMBL" id="FMTY01000002">
    <property type="protein sequence ID" value="SCX07703.1"/>
    <property type="molecule type" value="Genomic_DNA"/>
</dbReference>